<dbReference type="GO" id="GO:0005737">
    <property type="term" value="C:cytoplasm"/>
    <property type="evidence" value="ECO:0007669"/>
    <property type="project" value="TreeGrafter"/>
</dbReference>
<evidence type="ECO:0000313" key="6">
    <source>
        <dbReference type="Proteomes" id="UP000314986"/>
    </source>
</evidence>
<keyword evidence="6" id="KW-1185">Reference proteome</keyword>
<dbReference type="STRING" id="7868.ENSCMIP00000038205"/>
<name>A0A4W3K2N6_CALMI</name>
<accession>A0A4W3K2N6</accession>
<dbReference type="SUPFAM" id="SSF55550">
    <property type="entry name" value="SH2 domain"/>
    <property type="match status" value="1"/>
</dbReference>
<dbReference type="Pfam" id="PF00017">
    <property type="entry name" value="SH2"/>
    <property type="match status" value="1"/>
</dbReference>
<feature type="domain" description="SH2" evidence="4">
    <location>
        <begin position="321"/>
        <end position="413"/>
    </location>
</feature>
<dbReference type="PANTHER" id="PTHR14388:SF5">
    <property type="entry name" value="SH2 DOMAIN-CONTAINING PROTEIN 4A"/>
    <property type="match status" value="1"/>
</dbReference>
<reference evidence="6" key="1">
    <citation type="journal article" date="2006" name="Science">
        <title>Ancient noncoding elements conserved in the human genome.</title>
        <authorList>
            <person name="Venkatesh B."/>
            <person name="Kirkness E.F."/>
            <person name="Loh Y.H."/>
            <person name="Halpern A.L."/>
            <person name="Lee A.P."/>
            <person name="Johnson J."/>
            <person name="Dandona N."/>
            <person name="Viswanathan L.D."/>
            <person name="Tay A."/>
            <person name="Venter J.C."/>
            <person name="Strausberg R.L."/>
            <person name="Brenner S."/>
        </authorList>
    </citation>
    <scope>NUCLEOTIDE SEQUENCE [LARGE SCALE GENOMIC DNA]</scope>
</reference>
<sequence length="427" mass="50028">MLQQILETMYIEPELLAELNEEQKQMLYFKMREEQVRRWKENETKLQQEDAKQPKRTGQKKIGKSVGWLLAADQNVWVWVLGEGPGDKPYEQICDEIIAERARQQAQKEAGELRRVKEKELTRRFSRSLKVGGERGVDAVKQKEAKMRAAAEEEARKVAAEHERMQVELKQKEDEERRTQEEEIKRLEEERTQQLYINLKEAQEMVQKNEKEDPEWRESLRKSKAADERRKSVAKQARDDYKRLSLKAIERGKVAALSQNFQSQTKPAVPPRKPVFDRKDHRARKHTNCHSSQEKVVQWFREQQIPLRAGYERYRDEIAPWFHGIISRQEAEDLLSNYKLGGFLIRVSERVTGYALSYRSSDGFKHFLIDSSKDLYSFFGADQLQHTTLADLVEYHKDEPITSAGAEVLITPCGQIKDLPDYAGLFY</sequence>
<protein>
    <submittedName>
        <fullName evidence="5">SH2 domain containing 4A</fullName>
    </submittedName>
</protein>
<dbReference type="InterPro" id="IPR036860">
    <property type="entry name" value="SH2_dom_sf"/>
</dbReference>
<evidence type="ECO:0000259" key="4">
    <source>
        <dbReference type="PROSITE" id="PS50001"/>
    </source>
</evidence>
<feature type="region of interest" description="Disordered" evidence="3">
    <location>
        <begin position="161"/>
        <end position="186"/>
    </location>
</feature>
<dbReference type="Proteomes" id="UP000314986">
    <property type="component" value="Unassembled WGS sequence"/>
</dbReference>
<dbReference type="OMA" id="NRMKTYG"/>
<dbReference type="Ensembl" id="ENSCMIT00000038755.1">
    <property type="protein sequence ID" value="ENSCMIP00000038205.1"/>
    <property type="gene ID" value="ENSCMIG00000016054.1"/>
</dbReference>
<dbReference type="OrthoDB" id="10003345at2759"/>
<reference evidence="5" key="5">
    <citation type="submission" date="2025-09" db="UniProtKB">
        <authorList>
            <consortium name="Ensembl"/>
        </authorList>
    </citation>
    <scope>IDENTIFICATION</scope>
</reference>
<feature type="region of interest" description="Disordered" evidence="3">
    <location>
        <begin position="205"/>
        <end position="237"/>
    </location>
</feature>
<dbReference type="SMART" id="SM00252">
    <property type="entry name" value="SH2"/>
    <property type="match status" value="1"/>
</dbReference>
<evidence type="ECO:0000256" key="1">
    <source>
        <dbReference type="ARBA" id="ARBA00022999"/>
    </source>
</evidence>
<dbReference type="InterPro" id="IPR000980">
    <property type="entry name" value="SH2"/>
</dbReference>
<keyword evidence="1 2" id="KW-0727">SH2 domain</keyword>
<dbReference type="KEGG" id="cmk:103186732"/>
<dbReference type="GeneID" id="103186732"/>
<proteinExistence type="predicted"/>
<dbReference type="GeneTree" id="ENSGT00940000157357"/>
<reference evidence="6" key="2">
    <citation type="journal article" date="2007" name="PLoS Biol.">
        <title>Survey sequencing and comparative analysis of the elephant shark (Callorhinchus milii) genome.</title>
        <authorList>
            <person name="Venkatesh B."/>
            <person name="Kirkness E.F."/>
            <person name="Loh Y.H."/>
            <person name="Halpern A.L."/>
            <person name="Lee A.P."/>
            <person name="Johnson J."/>
            <person name="Dandona N."/>
            <person name="Viswanathan L.D."/>
            <person name="Tay A."/>
            <person name="Venter J.C."/>
            <person name="Strausberg R.L."/>
            <person name="Brenner S."/>
        </authorList>
    </citation>
    <scope>NUCLEOTIDE SEQUENCE [LARGE SCALE GENOMIC DNA]</scope>
</reference>
<evidence type="ECO:0000313" key="5">
    <source>
        <dbReference type="Ensembl" id="ENSCMIP00000038205.1"/>
    </source>
</evidence>
<evidence type="ECO:0000256" key="3">
    <source>
        <dbReference type="SAM" id="MobiDB-lite"/>
    </source>
</evidence>
<dbReference type="AlphaFoldDB" id="A0A4W3K2N6"/>
<reference evidence="5" key="4">
    <citation type="submission" date="2025-08" db="UniProtKB">
        <authorList>
            <consortium name="Ensembl"/>
        </authorList>
    </citation>
    <scope>IDENTIFICATION</scope>
</reference>
<dbReference type="Gene3D" id="3.30.505.10">
    <property type="entry name" value="SH2 domain"/>
    <property type="match status" value="1"/>
</dbReference>
<dbReference type="FunCoup" id="A0A4W3K2N6">
    <property type="interactions" value="30"/>
</dbReference>
<dbReference type="PANTHER" id="PTHR14388">
    <property type="entry name" value="T CELL-SPECIFIC ADAPTER PROTEIN TSAD"/>
    <property type="match status" value="1"/>
</dbReference>
<reference evidence="6" key="3">
    <citation type="journal article" date="2014" name="Nature">
        <title>Elephant shark genome provides unique insights into gnathostome evolution.</title>
        <authorList>
            <consortium name="International Elephant Shark Genome Sequencing Consortium"/>
            <person name="Venkatesh B."/>
            <person name="Lee A.P."/>
            <person name="Ravi V."/>
            <person name="Maurya A.K."/>
            <person name="Lian M.M."/>
            <person name="Swann J.B."/>
            <person name="Ohta Y."/>
            <person name="Flajnik M.F."/>
            <person name="Sutoh Y."/>
            <person name="Kasahara M."/>
            <person name="Hoon S."/>
            <person name="Gangu V."/>
            <person name="Roy S.W."/>
            <person name="Irimia M."/>
            <person name="Korzh V."/>
            <person name="Kondrychyn I."/>
            <person name="Lim Z.W."/>
            <person name="Tay B.H."/>
            <person name="Tohari S."/>
            <person name="Kong K.W."/>
            <person name="Ho S."/>
            <person name="Lorente-Galdos B."/>
            <person name="Quilez J."/>
            <person name="Marques-Bonet T."/>
            <person name="Raney B.J."/>
            <person name="Ingham P.W."/>
            <person name="Tay A."/>
            <person name="Hillier L.W."/>
            <person name="Minx P."/>
            <person name="Boehm T."/>
            <person name="Wilson R.K."/>
            <person name="Brenner S."/>
            <person name="Warren W.C."/>
        </authorList>
    </citation>
    <scope>NUCLEOTIDE SEQUENCE [LARGE SCALE GENOMIC DNA]</scope>
</reference>
<gene>
    <name evidence="5" type="primary">sh2d4a</name>
</gene>
<evidence type="ECO:0000256" key="2">
    <source>
        <dbReference type="PROSITE-ProRule" id="PRU00191"/>
    </source>
</evidence>
<dbReference type="RefSeq" id="XP_007904129.1">
    <property type="nucleotide sequence ID" value="XM_007905938.2"/>
</dbReference>
<dbReference type="InParanoid" id="A0A4W3K2N6"/>
<dbReference type="PRINTS" id="PR00401">
    <property type="entry name" value="SH2DOMAIN"/>
</dbReference>
<dbReference type="PROSITE" id="PS50001">
    <property type="entry name" value="SH2"/>
    <property type="match status" value="1"/>
</dbReference>
<organism evidence="5 6">
    <name type="scientific">Callorhinchus milii</name>
    <name type="common">Ghost shark</name>
    <dbReference type="NCBI Taxonomy" id="7868"/>
    <lineage>
        <taxon>Eukaryota</taxon>
        <taxon>Metazoa</taxon>
        <taxon>Chordata</taxon>
        <taxon>Craniata</taxon>
        <taxon>Vertebrata</taxon>
        <taxon>Chondrichthyes</taxon>
        <taxon>Holocephali</taxon>
        <taxon>Chimaeriformes</taxon>
        <taxon>Callorhinchidae</taxon>
        <taxon>Callorhinchus</taxon>
    </lineage>
</organism>
<dbReference type="CTD" id="63898"/>
<dbReference type="FunFam" id="3.30.505.10:FF:000034">
    <property type="entry name" value="SH2 domain-containing protein 4A"/>
    <property type="match status" value="1"/>
</dbReference>